<evidence type="ECO:0000259" key="1">
    <source>
        <dbReference type="Pfam" id="PF01548"/>
    </source>
</evidence>
<reference evidence="2 3" key="1">
    <citation type="submission" date="2019-03" db="EMBL/GenBank/DDBJ databases">
        <title>Metabolic potential of uncultured bacteria and archaea associated with petroleum seepage in deep-sea sediments.</title>
        <authorList>
            <person name="Dong X."/>
            <person name="Hubert C."/>
        </authorList>
    </citation>
    <scope>NUCLEOTIDE SEQUENCE [LARGE SCALE GENOMIC DNA]</scope>
    <source>
        <strain evidence="2">E44_bin7</strain>
    </source>
</reference>
<name>A0A523RUH8_UNCAE</name>
<proteinExistence type="predicted"/>
<accession>A0A523RUH8</accession>
<comment type="caution">
    <text evidence="2">The sequence shown here is derived from an EMBL/GenBank/DDBJ whole genome shotgun (WGS) entry which is preliminary data.</text>
</comment>
<dbReference type="EMBL" id="SOKJ01000299">
    <property type="protein sequence ID" value="TET09299.1"/>
    <property type="molecule type" value="Genomic_DNA"/>
</dbReference>
<evidence type="ECO:0000313" key="3">
    <source>
        <dbReference type="Proteomes" id="UP000316360"/>
    </source>
</evidence>
<protein>
    <recommendedName>
        <fullName evidence="1">Transposase IS110-like N-terminal domain-containing protein</fullName>
    </recommendedName>
</protein>
<dbReference type="GO" id="GO:0006313">
    <property type="term" value="P:DNA transposition"/>
    <property type="evidence" value="ECO:0007669"/>
    <property type="project" value="InterPro"/>
</dbReference>
<sequence>MSVCLHERGSRLGYLKFDNNLTGFTKSERLIGKLSISDNGNIILGMEATGHYWFPLYELLETKRYQVKVFNPLKVNRFRDFYIQPTIDFPQGCLCHCQHLKIWKGKTDHSSPRRIFKGSKRLSVTQDSLKMR</sequence>
<dbReference type="GO" id="GO:0004803">
    <property type="term" value="F:transposase activity"/>
    <property type="evidence" value="ECO:0007669"/>
    <property type="project" value="InterPro"/>
</dbReference>
<dbReference type="InterPro" id="IPR002525">
    <property type="entry name" value="Transp_IS110-like_N"/>
</dbReference>
<gene>
    <name evidence="2" type="ORF">E3J84_05255</name>
</gene>
<evidence type="ECO:0000313" key="2">
    <source>
        <dbReference type="EMBL" id="TET09299.1"/>
    </source>
</evidence>
<organism evidence="2 3">
    <name type="scientific">Aerophobetes bacterium</name>
    <dbReference type="NCBI Taxonomy" id="2030807"/>
    <lineage>
        <taxon>Bacteria</taxon>
        <taxon>Candidatus Aerophobota</taxon>
    </lineage>
</organism>
<dbReference type="AlphaFoldDB" id="A0A523RUH8"/>
<dbReference type="Pfam" id="PF01548">
    <property type="entry name" value="DEDD_Tnp_IS110"/>
    <property type="match status" value="1"/>
</dbReference>
<dbReference type="GO" id="GO:0003677">
    <property type="term" value="F:DNA binding"/>
    <property type="evidence" value="ECO:0007669"/>
    <property type="project" value="InterPro"/>
</dbReference>
<dbReference type="Proteomes" id="UP000316360">
    <property type="component" value="Unassembled WGS sequence"/>
</dbReference>
<feature type="domain" description="Transposase IS110-like N-terminal" evidence="1">
    <location>
        <begin position="3"/>
        <end position="84"/>
    </location>
</feature>